<evidence type="ECO:0000313" key="2">
    <source>
        <dbReference type="EMBL" id="MED6211684.1"/>
    </source>
</evidence>
<proteinExistence type="predicted"/>
<feature type="compositionally biased region" description="Basic and acidic residues" evidence="1">
    <location>
        <begin position="16"/>
        <end position="28"/>
    </location>
</feature>
<sequence>MADKSPPQVDKTPKKKDKEEKGKQECSEKFSISHQALKAQSSSLNWANNMNQAVIKDVSSKTFYEDKLQFKARCSRSKLQFKVSPRTSTRATTRGPNQSPMGPHGDA</sequence>
<dbReference type="Proteomes" id="UP001341840">
    <property type="component" value="Unassembled WGS sequence"/>
</dbReference>
<accession>A0ABU6YNB1</accession>
<keyword evidence="3" id="KW-1185">Reference proteome</keyword>
<gene>
    <name evidence="2" type="ORF">PIB30_076075</name>
</gene>
<comment type="caution">
    <text evidence="2">The sequence shown here is derived from an EMBL/GenBank/DDBJ whole genome shotgun (WGS) entry which is preliminary data.</text>
</comment>
<evidence type="ECO:0000256" key="1">
    <source>
        <dbReference type="SAM" id="MobiDB-lite"/>
    </source>
</evidence>
<evidence type="ECO:0000313" key="3">
    <source>
        <dbReference type="Proteomes" id="UP001341840"/>
    </source>
</evidence>
<name>A0ABU6YNB1_9FABA</name>
<protein>
    <submittedName>
        <fullName evidence="2">Uncharacterized protein</fullName>
    </submittedName>
</protein>
<feature type="region of interest" description="Disordered" evidence="1">
    <location>
        <begin position="79"/>
        <end position="107"/>
    </location>
</feature>
<organism evidence="2 3">
    <name type="scientific">Stylosanthes scabra</name>
    <dbReference type="NCBI Taxonomy" id="79078"/>
    <lineage>
        <taxon>Eukaryota</taxon>
        <taxon>Viridiplantae</taxon>
        <taxon>Streptophyta</taxon>
        <taxon>Embryophyta</taxon>
        <taxon>Tracheophyta</taxon>
        <taxon>Spermatophyta</taxon>
        <taxon>Magnoliopsida</taxon>
        <taxon>eudicotyledons</taxon>
        <taxon>Gunneridae</taxon>
        <taxon>Pentapetalae</taxon>
        <taxon>rosids</taxon>
        <taxon>fabids</taxon>
        <taxon>Fabales</taxon>
        <taxon>Fabaceae</taxon>
        <taxon>Papilionoideae</taxon>
        <taxon>50 kb inversion clade</taxon>
        <taxon>dalbergioids sensu lato</taxon>
        <taxon>Dalbergieae</taxon>
        <taxon>Pterocarpus clade</taxon>
        <taxon>Stylosanthes</taxon>
    </lineage>
</organism>
<feature type="compositionally biased region" description="Polar residues" evidence="1">
    <location>
        <begin position="85"/>
        <end position="100"/>
    </location>
</feature>
<dbReference type="EMBL" id="JASCZI010242643">
    <property type="protein sequence ID" value="MED6211684.1"/>
    <property type="molecule type" value="Genomic_DNA"/>
</dbReference>
<reference evidence="2 3" key="1">
    <citation type="journal article" date="2023" name="Plants (Basel)">
        <title>Bridging the Gap: Combining Genomics and Transcriptomics Approaches to Understand Stylosanthes scabra, an Orphan Legume from the Brazilian Caatinga.</title>
        <authorList>
            <person name="Ferreira-Neto J.R.C."/>
            <person name="da Silva M.D."/>
            <person name="Binneck E."/>
            <person name="de Melo N.F."/>
            <person name="da Silva R.H."/>
            <person name="de Melo A.L.T.M."/>
            <person name="Pandolfi V."/>
            <person name="Bustamante F.O."/>
            <person name="Brasileiro-Vidal A.C."/>
            <person name="Benko-Iseppon A.M."/>
        </authorList>
    </citation>
    <scope>NUCLEOTIDE SEQUENCE [LARGE SCALE GENOMIC DNA]</scope>
    <source>
        <tissue evidence="2">Leaves</tissue>
    </source>
</reference>
<feature type="region of interest" description="Disordered" evidence="1">
    <location>
        <begin position="1"/>
        <end position="31"/>
    </location>
</feature>